<dbReference type="AlphaFoldDB" id="A0A1H1YQB4"/>
<organism evidence="1 2">
    <name type="scientific">Pseudarthrobacter equi</name>
    <dbReference type="NCBI Taxonomy" id="728066"/>
    <lineage>
        <taxon>Bacteria</taxon>
        <taxon>Bacillati</taxon>
        <taxon>Actinomycetota</taxon>
        <taxon>Actinomycetes</taxon>
        <taxon>Micrococcales</taxon>
        <taxon>Micrococcaceae</taxon>
        <taxon>Pseudarthrobacter</taxon>
    </lineage>
</organism>
<keyword evidence="2" id="KW-1185">Reference proteome</keyword>
<dbReference type="EMBL" id="LT629779">
    <property type="protein sequence ID" value="SDT23634.1"/>
    <property type="molecule type" value="Genomic_DNA"/>
</dbReference>
<dbReference type="Proteomes" id="UP000198751">
    <property type="component" value="Chromosome I"/>
</dbReference>
<evidence type="ECO:0000313" key="2">
    <source>
        <dbReference type="Proteomes" id="UP000198751"/>
    </source>
</evidence>
<evidence type="ECO:0008006" key="3">
    <source>
        <dbReference type="Google" id="ProtNLM"/>
    </source>
</evidence>
<gene>
    <name evidence="1" type="ORF">SAMN04489743_2113</name>
</gene>
<proteinExistence type="predicted"/>
<name>A0A1H1YQB4_9MICC</name>
<accession>A0A1H1YQB4</accession>
<reference evidence="2" key="1">
    <citation type="submission" date="2016-10" db="EMBL/GenBank/DDBJ databases">
        <authorList>
            <person name="Varghese N."/>
            <person name="Submissions S."/>
        </authorList>
    </citation>
    <scope>NUCLEOTIDE SEQUENCE [LARGE SCALE GENOMIC DNA]</scope>
    <source>
        <strain evidence="2">IMMIB L-1606</strain>
    </source>
</reference>
<evidence type="ECO:0000313" key="1">
    <source>
        <dbReference type="EMBL" id="SDT23634.1"/>
    </source>
</evidence>
<sequence length="53" mass="5821">MKRPREDKPLPGALSSILSGCSLLLVKDHLLFLFANRRPGQLCSCAVIVRRGS</sequence>
<dbReference type="PROSITE" id="PS51257">
    <property type="entry name" value="PROKAR_LIPOPROTEIN"/>
    <property type="match status" value="1"/>
</dbReference>
<protein>
    <recommendedName>
        <fullName evidence="3">Lipoprotein</fullName>
    </recommendedName>
</protein>